<accession>A0ABY4B7A2</accession>
<dbReference type="Proteomes" id="UP000831390">
    <property type="component" value="Chromosome"/>
</dbReference>
<name>A0ABY4B7A2_9BACT</name>
<reference evidence="1 2" key="1">
    <citation type="submission" date="2022-03" db="EMBL/GenBank/DDBJ databases">
        <title>Hymenobactersp. isolated from the air.</title>
        <authorList>
            <person name="Won M."/>
            <person name="Kwon S.-W."/>
        </authorList>
    </citation>
    <scope>NUCLEOTIDE SEQUENCE [LARGE SCALE GENOMIC DNA]</scope>
    <source>
        <strain evidence="1 2">KACC 22596</strain>
    </source>
</reference>
<gene>
    <name evidence="1" type="ORF">MTP16_04990</name>
</gene>
<evidence type="ECO:0000313" key="2">
    <source>
        <dbReference type="Proteomes" id="UP000831390"/>
    </source>
</evidence>
<organism evidence="1 2">
    <name type="scientific">Hymenobacter monticola</name>
    <dbReference type="NCBI Taxonomy" id="1705399"/>
    <lineage>
        <taxon>Bacteria</taxon>
        <taxon>Pseudomonadati</taxon>
        <taxon>Bacteroidota</taxon>
        <taxon>Cytophagia</taxon>
        <taxon>Cytophagales</taxon>
        <taxon>Hymenobacteraceae</taxon>
        <taxon>Hymenobacter</taxon>
    </lineage>
</organism>
<evidence type="ECO:0008006" key="3">
    <source>
        <dbReference type="Google" id="ProtNLM"/>
    </source>
</evidence>
<keyword evidence="2" id="KW-1185">Reference proteome</keyword>
<protein>
    <recommendedName>
        <fullName evidence="3">Lipoprotein</fullName>
    </recommendedName>
</protein>
<dbReference type="EMBL" id="CP094534">
    <property type="protein sequence ID" value="UOE35007.1"/>
    <property type="molecule type" value="Genomic_DNA"/>
</dbReference>
<dbReference type="RefSeq" id="WP_243516434.1">
    <property type="nucleotide sequence ID" value="NZ_CP094534.1"/>
</dbReference>
<evidence type="ECO:0000313" key="1">
    <source>
        <dbReference type="EMBL" id="UOE35007.1"/>
    </source>
</evidence>
<proteinExistence type="predicted"/>
<sequence length="152" mass="17297">MILHARLLLAGLLLLQSSCIGISVVAGRKPEEISKTIGPSIGKRGFSDGGKTTHDALTMWGEPRRKVVEDTREYWLYRSEDLTWRGAEIFVIIPLPLLIPVGHKRIVLEFDHNQLISYTISHARQRHFGYFLWEGLQFGKETRDCTGGWGCY</sequence>